<name>A0AB39LD38_9STRE</name>
<dbReference type="RefSeq" id="WP_320911235.1">
    <property type="nucleotide sequence ID" value="NZ_CP163380.1"/>
</dbReference>
<protein>
    <submittedName>
        <fullName evidence="2">Cystathionine gamma-synthase</fullName>
    </submittedName>
</protein>
<evidence type="ECO:0000256" key="1">
    <source>
        <dbReference type="SAM" id="MobiDB-lite"/>
    </source>
</evidence>
<organism evidence="2">
    <name type="scientific">Streptococcus sp. CP1998</name>
    <dbReference type="NCBI Taxonomy" id="3238303"/>
    <lineage>
        <taxon>Bacteria</taxon>
        <taxon>Bacillati</taxon>
        <taxon>Bacillota</taxon>
        <taxon>Bacilli</taxon>
        <taxon>Lactobacillales</taxon>
        <taxon>Streptococcaceae</taxon>
        <taxon>Streptococcus</taxon>
    </lineage>
</organism>
<accession>A0AB39LD38</accession>
<dbReference type="AlphaFoldDB" id="A0AB39LD38"/>
<evidence type="ECO:0000313" key="2">
    <source>
        <dbReference type="EMBL" id="XDP49498.1"/>
    </source>
</evidence>
<sequence length="216" mass="25436">MTEKYFPQVGDNELMLTEMPHMNLYDETDLISNITGDYVDKNYLEWQPIAENTKPKHPYHQPLEEPLPKRRPVRKPDFKEPIDKKSPANRYAEEARERAREDLKKKRTAPYLTTDPAATTSKRKKPFISERKPGQTTAPFQKEKPGELLKYSKRLRQDQLILAEFESVGEPEVAEPTEKKNNYDFLKTSQIYNKDQHKLKLQPIKQELDLTHLDQE</sequence>
<proteinExistence type="predicted"/>
<feature type="region of interest" description="Disordered" evidence="1">
    <location>
        <begin position="53"/>
        <end position="145"/>
    </location>
</feature>
<gene>
    <name evidence="2" type="ORF">AB4X21_07990</name>
</gene>
<feature type="compositionally biased region" description="Basic and acidic residues" evidence="1">
    <location>
        <begin position="62"/>
        <end position="104"/>
    </location>
</feature>
<reference evidence="2" key="1">
    <citation type="submission" date="2024-07" db="EMBL/GenBank/DDBJ databases">
        <authorList>
            <person name="Li G."/>
        </authorList>
    </citation>
    <scope>NUCLEOTIDE SEQUENCE</scope>
    <source>
        <strain evidence="2">CP1998</strain>
    </source>
</reference>
<dbReference type="EMBL" id="CP163380">
    <property type="protein sequence ID" value="XDP49498.1"/>
    <property type="molecule type" value="Genomic_DNA"/>
</dbReference>